<dbReference type="PRINTS" id="PR00313">
    <property type="entry name" value="CABNDNGRPT"/>
</dbReference>
<dbReference type="EMBL" id="JBHSGR010000001">
    <property type="protein sequence ID" value="MFC4692059.1"/>
    <property type="molecule type" value="Genomic_DNA"/>
</dbReference>
<dbReference type="RefSeq" id="WP_387985439.1">
    <property type="nucleotide sequence ID" value="NZ_JBHSGR010000001.1"/>
</dbReference>
<evidence type="ECO:0000256" key="1">
    <source>
        <dbReference type="ARBA" id="ARBA00004613"/>
    </source>
</evidence>
<dbReference type="SUPFAM" id="SSF51120">
    <property type="entry name" value="beta-Roll"/>
    <property type="match status" value="3"/>
</dbReference>
<evidence type="ECO:0000256" key="3">
    <source>
        <dbReference type="SAM" id="SignalP"/>
    </source>
</evidence>
<gene>
    <name evidence="4" type="ORF">ACFO3M_01525</name>
</gene>
<sequence length="365" mass="37213">MATHRRLVPIAAVTVLAVIGQQAVAQAAPATGEPGWGLCTIDGTSRADIIFGTPGDDVICLGGGDDLVHGEGGRDRIFGGAGDDIVHGSDPVSDSGPLSGDIIDGGLGDDVLYGYGGDDHVSGGAGADLIRGGDGDDNLHGRRVGALPASGGERDGDDEIHGGAGNDFIDGDEGDDFLYGGTSTSVNSVHGGTGDDVLIGEPGSFSDDFWGDDGDDVVLPNPLRASPLGNGARGGEGFDVISTFNFMRDFYDPDPDIEVPVLESCSVQVDPQTPEGELPLAAQCRLPWPNLPPGLANSFGVTMTVAADGSVTVGGDLRGGLATLTVEDWRQLQEGNVGALSGDVVLFDPVLSTAPVDLLRADFTY</sequence>
<feature type="signal peptide" evidence="3">
    <location>
        <begin position="1"/>
        <end position="27"/>
    </location>
</feature>
<protein>
    <submittedName>
        <fullName evidence="4">Calcium-binding protein</fullName>
    </submittedName>
</protein>
<comment type="caution">
    <text evidence="4">The sequence shown here is derived from an EMBL/GenBank/DDBJ whole genome shotgun (WGS) entry which is preliminary data.</text>
</comment>
<evidence type="ECO:0000256" key="2">
    <source>
        <dbReference type="ARBA" id="ARBA00022525"/>
    </source>
</evidence>
<dbReference type="InterPro" id="IPR011049">
    <property type="entry name" value="Serralysin-like_metalloprot_C"/>
</dbReference>
<dbReference type="Pfam" id="PF00353">
    <property type="entry name" value="HemolysinCabind"/>
    <property type="match status" value="4"/>
</dbReference>
<dbReference type="PANTHER" id="PTHR38340:SF1">
    <property type="entry name" value="S-LAYER PROTEIN"/>
    <property type="match status" value="1"/>
</dbReference>
<evidence type="ECO:0000313" key="5">
    <source>
        <dbReference type="Proteomes" id="UP001596025"/>
    </source>
</evidence>
<keyword evidence="5" id="KW-1185">Reference proteome</keyword>
<dbReference type="InterPro" id="IPR050557">
    <property type="entry name" value="RTX_toxin/Mannuronan_C5-epim"/>
</dbReference>
<dbReference type="Proteomes" id="UP001596025">
    <property type="component" value="Unassembled WGS sequence"/>
</dbReference>
<keyword evidence="3" id="KW-0732">Signal</keyword>
<comment type="subcellular location">
    <subcellularLocation>
        <location evidence="1">Secreted</location>
    </subcellularLocation>
</comment>
<organism evidence="4 5">
    <name type="scientific">Geodermatophilus arenarius</name>
    <dbReference type="NCBI Taxonomy" id="1137990"/>
    <lineage>
        <taxon>Bacteria</taxon>
        <taxon>Bacillati</taxon>
        <taxon>Actinomycetota</taxon>
        <taxon>Actinomycetes</taxon>
        <taxon>Geodermatophilales</taxon>
        <taxon>Geodermatophilaceae</taxon>
        <taxon>Geodermatophilus</taxon>
    </lineage>
</organism>
<accession>A0ABV9LDR0</accession>
<evidence type="ECO:0000313" key="4">
    <source>
        <dbReference type="EMBL" id="MFC4692059.1"/>
    </source>
</evidence>
<dbReference type="InterPro" id="IPR001343">
    <property type="entry name" value="Hemolysn_Ca-bd"/>
</dbReference>
<feature type="chain" id="PRO_5045259561" evidence="3">
    <location>
        <begin position="28"/>
        <end position="365"/>
    </location>
</feature>
<reference evidence="5" key="1">
    <citation type="journal article" date="2019" name="Int. J. Syst. Evol. Microbiol.">
        <title>The Global Catalogue of Microorganisms (GCM) 10K type strain sequencing project: providing services to taxonomists for standard genome sequencing and annotation.</title>
        <authorList>
            <consortium name="The Broad Institute Genomics Platform"/>
            <consortium name="The Broad Institute Genome Sequencing Center for Infectious Disease"/>
            <person name="Wu L."/>
            <person name="Ma J."/>
        </authorList>
    </citation>
    <scope>NUCLEOTIDE SEQUENCE [LARGE SCALE GENOMIC DNA]</scope>
    <source>
        <strain evidence="5">CCUG 62763</strain>
    </source>
</reference>
<name>A0ABV9LDR0_9ACTN</name>
<proteinExistence type="predicted"/>
<dbReference type="Gene3D" id="2.150.10.10">
    <property type="entry name" value="Serralysin-like metalloprotease, C-terminal"/>
    <property type="match status" value="3"/>
</dbReference>
<keyword evidence="2" id="KW-0964">Secreted</keyword>
<dbReference type="PANTHER" id="PTHR38340">
    <property type="entry name" value="S-LAYER PROTEIN"/>
    <property type="match status" value="1"/>
</dbReference>